<comment type="caution">
    <text evidence="1">The sequence shown here is derived from an EMBL/GenBank/DDBJ whole genome shotgun (WGS) entry which is preliminary data.</text>
</comment>
<accession>A0A747TL04</accession>
<protein>
    <submittedName>
        <fullName evidence="1">Uncharacterized protein</fullName>
    </submittedName>
</protein>
<dbReference type="AlphaFoldDB" id="A0A747TL04"/>
<reference evidence="1" key="1">
    <citation type="journal article" date="2018" name="Genome Biol.">
        <title>SKESA: strategic k-mer extension for scrupulous assemblies.</title>
        <authorList>
            <person name="Souvorov A."/>
            <person name="Agarwala R."/>
            <person name="Lipman D.J."/>
        </authorList>
    </citation>
    <scope>NUCLEOTIDE SEQUENCE</scope>
    <source>
        <strain evidence="1">MA.CK_93/00015421</strain>
    </source>
</reference>
<name>A0A747TL04_SALER</name>
<reference evidence="1" key="2">
    <citation type="submission" date="2020-02" db="EMBL/GenBank/DDBJ databases">
        <authorList>
            <consortium name="NCBI Pathogen Detection Project"/>
        </authorList>
    </citation>
    <scope>NUCLEOTIDE SEQUENCE</scope>
    <source>
        <strain evidence="1">MA.CK_93/00015421</strain>
    </source>
</reference>
<evidence type="ECO:0000313" key="1">
    <source>
        <dbReference type="EMBL" id="HAF4738396.1"/>
    </source>
</evidence>
<gene>
    <name evidence="1" type="ORF">G9F29_000043</name>
</gene>
<sequence>MNKTREARRSAASDGIHHEKSAFFWLKHHRQTGPQAAPVKGLQEITG</sequence>
<organism evidence="1">
    <name type="scientific">Salmonella enterica</name>
    <name type="common">Salmonella choleraesuis</name>
    <dbReference type="NCBI Taxonomy" id="28901"/>
    <lineage>
        <taxon>Bacteria</taxon>
        <taxon>Pseudomonadati</taxon>
        <taxon>Pseudomonadota</taxon>
        <taxon>Gammaproteobacteria</taxon>
        <taxon>Enterobacterales</taxon>
        <taxon>Enterobacteriaceae</taxon>
        <taxon>Salmonella</taxon>
    </lineage>
</organism>
<proteinExistence type="predicted"/>
<dbReference type="EMBL" id="DAAVHI010000001">
    <property type="protein sequence ID" value="HAF4738396.1"/>
    <property type="molecule type" value="Genomic_DNA"/>
</dbReference>